<dbReference type="OrthoDB" id="8954335at2759"/>
<dbReference type="EMBL" id="OOIL02001236">
    <property type="protein sequence ID" value="VFQ73666.1"/>
    <property type="molecule type" value="Genomic_DNA"/>
</dbReference>
<keyword evidence="13" id="KW-0342">GTP-binding</keyword>
<dbReference type="Pfam" id="PF11886">
    <property type="entry name" value="TOC159_MAD"/>
    <property type="match status" value="1"/>
</dbReference>
<evidence type="ECO:0000256" key="15">
    <source>
        <dbReference type="ARBA" id="ARBA00023766"/>
    </source>
</evidence>
<evidence type="ECO:0000256" key="16">
    <source>
        <dbReference type="ARBA" id="ARBA00023775"/>
    </source>
</evidence>
<protein>
    <recommendedName>
        <fullName evidence="18">AIG1-type G domain-containing protein</fullName>
    </recommendedName>
</protein>
<accession>A0A484LBR5</accession>
<proteinExistence type="inferred from homology"/>
<dbReference type="SUPFAM" id="SSF52540">
    <property type="entry name" value="P-loop containing nucleoside triphosphate hydrolases"/>
    <property type="match status" value="1"/>
</dbReference>
<evidence type="ECO:0000259" key="18">
    <source>
        <dbReference type="PROSITE" id="PS51720"/>
    </source>
</evidence>
<evidence type="ECO:0000313" key="19">
    <source>
        <dbReference type="EMBL" id="VFQ73666.1"/>
    </source>
</evidence>
<evidence type="ECO:0000256" key="17">
    <source>
        <dbReference type="SAM" id="MobiDB-lite"/>
    </source>
</evidence>
<evidence type="ECO:0000256" key="8">
    <source>
        <dbReference type="ARBA" id="ARBA00022801"/>
    </source>
</evidence>
<feature type="compositionally biased region" description="Basic and acidic residues" evidence="17">
    <location>
        <begin position="478"/>
        <end position="491"/>
    </location>
</feature>
<dbReference type="InterPro" id="IPR045058">
    <property type="entry name" value="GIMA/IAN/Toc"/>
</dbReference>
<evidence type="ECO:0000313" key="20">
    <source>
        <dbReference type="Proteomes" id="UP000595140"/>
    </source>
</evidence>
<evidence type="ECO:0000256" key="12">
    <source>
        <dbReference type="ARBA" id="ARBA00022989"/>
    </source>
</evidence>
<keyword evidence="2" id="KW-0813">Transport</keyword>
<dbReference type="GO" id="GO:0005525">
    <property type="term" value="F:GTP binding"/>
    <property type="evidence" value="ECO:0007669"/>
    <property type="project" value="UniProtKB-KW"/>
</dbReference>
<evidence type="ECO:0000256" key="11">
    <source>
        <dbReference type="ARBA" id="ARBA00022927"/>
    </source>
</evidence>
<keyword evidence="20" id="KW-1185">Reference proteome</keyword>
<evidence type="ECO:0000256" key="7">
    <source>
        <dbReference type="ARBA" id="ARBA00022741"/>
    </source>
</evidence>
<dbReference type="PANTHER" id="PTHR10903:SF68">
    <property type="entry name" value="TRANSLOCASE OF CHLOROPLAST 90, CHLOROPLASTIC"/>
    <property type="match status" value="1"/>
</dbReference>
<dbReference type="GO" id="GO:0009707">
    <property type="term" value="C:chloroplast outer membrane"/>
    <property type="evidence" value="ECO:0007669"/>
    <property type="project" value="UniProtKB-SubCell"/>
</dbReference>
<evidence type="ECO:0000256" key="14">
    <source>
        <dbReference type="ARBA" id="ARBA00023136"/>
    </source>
</evidence>
<comment type="subcellular location">
    <subcellularLocation>
        <location evidence="15">Plastid</location>
        <location evidence="15">Chloroplast outer membrane</location>
        <topology evidence="15">Single-pass membrane protein</topology>
    </subcellularLocation>
</comment>
<dbReference type="GO" id="GO:0015031">
    <property type="term" value="P:protein transport"/>
    <property type="evidence" value="ECO:0007669"/>
    <property type="project" value="UniProtKB-KW"/>
</dbReference>
<dbReference type="AlphaFoldDB" id="A0A484LBR5"/>
<evidence type="ECO:0000256" key="9">
    <source>
        <dbReference type="ARBA" id="ARBA00022805"/>
    </source>
</evidence>
<keyword evidence="14" id="KW-0472">Membrane</keyword>
<keyword evidence="4" id="KW-0934">Plastid</keyword>
<evidence type="ECO:0000256" key="3">
    <source>
        <dbReference type="ARBA" id="ARBA00022528"/>
    </source>
</evidence>
<evidence type="ECO:0000256" key="5">
    <source>
        <dbReference type="ARBA" id="ARBA00022692"/>
    </source>
</evidence>
<keyword evidence="7" id="KW-0547">Nucleotide-binding</keyword>
<dbReference type="Proteomes" id="UP000595140">
    <property type="component" value="Unassembled WGS sequence"/>
</dbReference>
<dbReference type="GO" id="GO:0045036">
    <property type="term" value="P:protein targeting to chloroplast"/>
    <property type="evidence" value="ECO:0007669"/>
    <property type="project" value="TreeGrafter"/>
</dbReference>
<keyword evidence="11" id="KW-0653">Protein transport</keyword>
<keyword evidence="10" id="KW-0460">Magnesium</keyword>
<sequence length="780" mass="86466">MMSFKDWVLSQLVSRTLAELPLTSESFLSREMSNEEHENQATVVTLPASADTSYSSYNSNPESHNQFLPPHQLIIESSSQPTSIDIDKKNPIARIENLQIKFLRVLHRLGLPQDDIMVSKVLYRTHLATMIRARESDLKRFNLQIGKAREVAAEREEALGQSDLGFSFKVLLLGKTGVGKSSTINSIFDQSKATSNAFHPETTHVHEITETVKGIKISFIDTPGLLPSSPSNARRNRKVLNNVKRYIRKNPPDMVLYFERLDLINTGDYYTDFPLLKLVTEVFGTSIWFNTILVMTHSSSPLPEGPLGHPVTFESYTARCTSLIQHHIHLAVSDPKLQNPVILVENHPNCKTNDSGEQILPNGSIWMVQFFLTCICTKVLGDVNNAFDFEDSIQLGPPKVTRLPSLPHLLSSFLKHRAQLTHDETQGLVDEEEDEYDDLPPIRILTKAQFKQLSPGEKNDYLDELDFRETLYLKKQMKEASRSSQDGRAESTDPVLLPDMDIPPSFTSDWLTHRYRSLTTTSEQWVARPVLDPHGWDHDVSFDGINLETTRKVSKNVVATANGQMRKDKQDFSAQSKCTAAYMDPGRPVSSVVGLDIQSAGQDPICSVHSSVQVKNLKHNITGCGVSLTSFGGNCFLGAKVEDSFTIKKRLRFTVNGGRMAAAGGGAAAHGGSFGATLRGKDYPVRNESASFTVTVLTLNKETVLSGNLQADFRVSRGTDVTVSANLSSQKMGQVSIKTSSCEHMQMALIALLSIAGGLLRKMVLKDHKSTETPENESPP</sequence>
<gene>
    <name evidence="19" type="ORF">CCAM_LOCUS15442</name>
</gene>
<feature type="region of interest" description="Disordered" evidence="17">
    <location>
        <begin position="478"/>
        <end position="499"/>
    </location>
</feature>
<dbReference type="Gene3D" id="3.40.50.300">
    <property type="entry name" value="P-loop containing nucleotide triphosphate hydrolases"/>
    <property type="match status" value="1"/>
</dbReference>
<comment type="cofactor">
    <cofactor evidence="1">
        <name>Mg(2+)</name>
        <dbReference type="ChEBI" id="CHEBI:18420"/>
    </cofactor>
</comment>
<evidence type="ECO:0000256" key="6">
    <source>
        <dbReference type="ARBA" id="ARBA00022723"/>
    </source>
</evidence>
<dbReference type="InterPro" id="IPR027417">
    <property type="entry name" value="P-loop_NTPase"/>
</dbReference>
<evidence type="ECO:0000256" key="4">
    <source>
        <dbReference type="ARBA" id="ARBA00022640"/>
    </source>
</evidence>
<feature type="domain" description="AIG1-type G" evidence="18">
    <location>
        <begin position="165"/>
        <end position="398"/>
    </location>
</feature>
<evidence type="ECO:0000256" key="1">
    <source>
        <dbReference type="ARBA" id="ARBA00001946"/>
    </source>
</evidence>
<evidence type="ECO:0000256" key="13">
    <source>
        <dbReference type="ARBA" id="ARBA00023134"/>
    </source>
</evidence>
<name>A0A484LBR5_9ASTE</name>
<organism evidence="19 20">
    <name type="scientific">Cuscuta campestris</name>
    <dbReference type="NCBI Taxonomy" id="132261"/>
    <lineage>
        <taxon>Eukaryota</taxon>
        <taxon>Viridiplantae</taxon>
        <taxon>Streptophyta</taxon>
        <taxon>Embryophyta</taxon>
        <taxon>Tracheophyta</taxon>
        <taxon>Spermatophyta</taxon>
        <taxon>Magnoliopsida</taxon>
        <taxon>eudicotyledons</taxon>
        <taxon>Gunneridae</taxon>
        <taxon>Pentapetalae</taxon>
        <taxon>asterids</taxon>
        <taxon>lamiids</taxon>
        <taxon>Solanales</taxon>
        <taxon>Convolvulaceae</taxon>
        <taxon>Cuscuteae</taxon>
        <taxon>Cuscuta</taxon>
        <taxon>Cuscuta subgen. Grammica</taxon>
        <taxon>Cuscuta sect. Cleistogrammica</taxon>
    </lineage>
</organism>
<dbReference type="InterPro" id="IPR024283">
    <property type="entry name" value="TOC159_MAD"/>
</dbReference>
<keyword evidence="6" id="KW-0479">Metal-binding</keyword>
<dbReference type="PANTHER" id="PTHR10903">
    <property type="entry name" value="GTPASE, IMAP FAMILY MEMBER-RELATED"/>
    <property type="match status" value="1"/>
</dbReference>
<evidence type="ECO:0000256" key="10">
    <source>
        <dbReference type="ARBA" id="ARBA00022842"/>
    </source>
</evidence>
<keyword evidence="9" id="KW-1002">Plastid outer membrane</keyword>
<keyword evidence="5" id="KW-0812">Transmembrane</keyword>
<reference evidence="19 20" key="1">
    <citation type="submission" date="2018-04" db="EMBL/GenBank/DDBJ databases">
        <authorList>
            <person name="Vogel A."/>
        </authorList>
    </citation>
    <scope>NUCLEOTIDE SEQUENCE [LARGE SCALE GENOMIC DNA]</scope>
</reference>
<dbReference type="InterPro" id="IPR006703">
    <property type="entry name" value="G_AIG1"/>
</dbReference>
<keyword evidence="3" id="KW-0150">Chloroplast</keyword>
<dbReference type="GO" id="GO:0046872">
    <property type="term" value="F:metal ion binding"/>
    <property type="evidence" value="ECO:0007669"/>
    <property type="project" value="UniProtKB-KW"/>
</dbReference>
<dbReference type="Pfam" id="PF04548">
    <property type="entry name" value="AIG1"/>
    <property type="match status" value="1"/>
</dbReference>
<evidence type="ECO:0000256" key="2">
    <source>
        <dbReference type="ARBA" id="ARBA00022448"/>
    </source>
</evidence>
<dbReference type="GO" id="GO:0016787">
    <property type="term" value="F:hydrolase activity"/>
    <property type="evidence" value="ECO:0007669"/>
    <property type="project" value="UniProtKB-KW"/>
</dbReference>
<keyword evidence="8" id="KW-0378">Hydrolase</keyword>
<keyword evidence="12" id="KW-1133">Transmembrane helix</keyword>
<dbReference type="PROSITE" id="PS51720">
    <property type="entry name" value="G_AIG1"/>
    <property type="match status" value="1"/>
</dbReference>
<comment type="similarity">
    <text evidence="16">Belongs to the TRAFAC class TrmE-Era-EngA-EngB-Septin-like GTPase superfamily. AIG1/Toc34/Toc159-like paraseptin GTPase family. TOC159 subfamily.</text>
</comment>